<dbReference type="OrthoDB" id="26838at2759"/>
<keyword evidence="1" id="KW-0378">Hydrolase</keyword>
<name>A0A8H5KX61_9HYPO</name>
<organism evidence="1 2">
    <name type="scientific">Fusarium pseudocircinatum</name>
    <dbReference type="NCBI Taxonomy" id="56676"/>
    <lineage>
        <taxon>Eukaryota</taxon>
        <taxon>Fungi</taxon>
        <taxon>Dikarya</taxon>
        <taxon>Ascomycota</taxon>
        <taxon>Pezizomycotina</taxon>
        <taxon>Sordariomycetes</taxon>
        <taxon>Hypocreomycetidae</taxon>
        <taxon>Hypocreales</taxon>
        <taxon>Nectriaceae</taxon>
        <taxon>Fusarium</taxon>
        <taxon>Fusarium fujikuroi species complex</taxon>
    </lineage>
</organism>
<keyword evidence="2" id="KW-1185">Reference proteome</keyword>
<proteinExistence type="predicted"/>
<reference evidence="1 2" key="1">
    <citation type="submission" date="2020-05" db="EMBL/GenBank/DDBJ databases">
        <title>Identification and distribution of gene clusters putatively required for synthesis of sphingolipid metabolism inhibitors in phylogenetically diverse species of the filamentous fungus Fusarium.</title>
        <authorList>
            <person name="Kim H.-S."/>
            <person name="Busman M."/>
            <person name="Brown D.W."/>
            <person name="Divon H."/>
            <person name="Uhlig S."/>
            <person name="Proctor R.H."/>
        </authorList>
    </citation>
    <scope>NUCLEOTIDE SEQUENCE [LARGE SCALE GENOMIC DNA]</scope>
    <source>
        <strain evidence="1 2">NRRL 36939</strain>
    </source>
</reference>
<sequence length="159" mass="17530">MKRTRRRSDSLLVDVRVIPSLTSLTDFITFIPLGATLYLDLEGKSLSRNGTITIITIFVKPTEAIGLIDLQTISSAAFTTPNVFGNTLKAILKNPLMPKCLGDVRNDADALWAHYKVRLAGVTDIQFLENASRVGDKTYVRGLDACVEKDLGLGFMELR</sequence>
<evidence type="ECO:0000313" key="2">
    <source>
        <dbReference type="Proteomes" id="UP000546213"/>
    </source>
</evidence>
<gene>
    <name evidence="1" type="ORF">FPCIR_9687</name>
</gene>
<dbReference type="GO" id="GO:0004527">
    <property type="term" value="F:exonuclease activity"/>
    <property type="evidence" value="ECO:0007669"/>
    <property type="project" value="UniProtKB-KW"/>
</dbReference>
<dbReference type="InterPro" id="IPR012337">
    <property type="entry name" value="RNaseH-like_sf"/>
</dbReference>
<evidence type="ECO:0000313" key="1">
    <source>
        <dbReference type="EMBL" id="KAF5582255.1"/>
    </source>
</evidence>
<protein>
    <submittedName>
        <fullName evidence="1">3' 5' exonuclease</fullName>
    </submittedName>
</protein>
<dbReference type="PANTHER" id="PTHR43040:SF1">
    <property type="entry name" value="RIBONUCLEASE D"/>
    <property type="match status" value="1"/>
</dbReference>
<dbReference type="InterPro" id="IPR036397">
    <property type="entry name" value="RNaseH_sf"/>
</dbReference>
<keyword evidence="1" id="KW-0269">Exonuclease</keyword>
<dbReference type="Gene3D" id="3.30.420.10">
    <property type="entry name" value="Ribonuclease H-like superfamily/Ribonuclease H"/>
    <property type="match status" value="1"/>
</dbReference>
<dbReference type="SUPFAM" id="SSF53098">
    <property type="entry name" value="Ribonuclease H-like"/>
    <property type="match status" value="1"/>
</dbReference>
<comment type="caution">
    <text evidence="1">The sequence shown here is derived from an EMBL/GenBank/DDBJ whole genome shotgun (WGS) entry which is preliminary data.</text>
</comment>
<dbReference type="PANTHER" id="PTHR43040">
    <property type="entry name" value="RIBONUCLEASE D"/>
    <property type="match status" value="1"/>
</dbReference>
<dbReference type="EMBL" id="JAAOAS010000271">
    <property type="protein sequence ID" value="KAF5582255.1"/>
    <property type="molecule type" value="Genomic_DNA"/>
</dbReference>
<keyword evidence="1" id="KW-0540">Nuclease</keyword>
<dbReference type="AlphaFoldDB" id="A0A8H5KX61"/>
<dbReference type="GO" id="GO:0003676">
    <property type="term" value="F:nucleic acid binding"/>
    <property type="evidence" value="ECO:0007669"/>
    <property type="project" value="InterPro"/>
</dbReference>
<dbReference type="Proteomes" id="UP000546213">
    <property type="component" value="Unassembled WGS sequence"/>
</dbReference>
<accession>A0A8H5KX61</accession>